<dbReference type="InterPro" id="IPR003593">
    <property type="entry name" value="AAA+_ATPase"/>
</dbReference>
<dbReference type="OrthoDB" id="9996895at2759"/>
<dbReference type="GO" id="GO:0003677">
    <property type="term" value="F:DNA binding"/>
    <property type="evidence" value="ECO:0007669"/>
    <property type="project" value="TreeGrafter"/>
</dbReference>
<keyword evidence="4" id="KW-1185">Reference proteome</keyword>
<feature type="region of interest" description="Disordered" evidence="1">
    <location>
        <begin position="1158"/>
        <end position="1194"/>
    </location>
</feature>
<reference evidence="3" key="1">
    <citation type="submission" date="2021-12" db="EMBL/GenBank/DDBJ databases">
        <authorList>
            <person name="Zaccaron A."/>
            <person name="Stergiopoulos I."/>
        </authorList>
    </citation>
    <scope>NUCLEOTIDE SEQUENCE</scope>
    <source>
        <strain evidence="3">Race5_Kim</strain>
    </source>
</reference>
<dbReference type="GO" id="GO:0005524">
    <property type="term" value="F:ATP binding"/>
    <property type="evidence" value="ECO:0007669"/>
    <property type="project" value="InterPro"/>
</dbReference>
<feature type="compositionally biased region" description="Basic residues" evidence="1">
    <location>
        <begin position="276"/>
        <end position="288"/>
    </location>
</feature>
<dbReference type="KEGG" id="ffu:CLAFUR5_03595"/>
<evidence type="ECO:0000256" key="1">
    <source>
        <dbReference type="SAM" id="MobiDB-lite"/>
    </source>
</evidence>
<dbReference type="InterPro" id="IPR003959">
    <property type="entry name" value="ATPase_AAA_core"/>
</dbReference>
<feature type="compositionally biased region" description="Basic and acidic residues" evidence="1">
    <location>
        <begin position="362"/>
        <end position="374"/>
    </location>
</feature>
<dbReference type="Proteomes" id="UP000756132">
    <property type="component" value="Chromosome 2"/>
</dbReference>
<dbReference type="InterPro" id="IPR027417">
    <property type="entry name" value="P-loop_NTPase"/>
</dbReference>
<reference evidence="3" key="2">
    <citation type="journal article" date="2022" name="Microb. Genom.">
        <title>A chromosome-scale genome assembly of the tomato pathogen Cladosporium fulvum reveals a compartmentalized genome architecture and the presence of a dispensable chromosome.</title>
        <authorList>
            <person name="Zaccaron A.Z."/>
            <person name="Chen L.H."/>
            <person name="Samaras A."/>
            <person name="Stergiopoulos I."/>
        </authorList>
    </citation>
    <scope>NUCLEOTIDE SEQUENCE</scope>
    <source>
        <strain evidence="3">Race5_Kim</strain>
    </source>
</reference>
<evidence type="ECO:0000313" key="4">
    <source>
        <dbReference type="Proteomes" id="UP000756132"/>
    </source>
</evidence>
<proteinExistence type="predicted"/>
<feature type="compositionally biased region" description="Polar residues" evidence="1">
    <location>
        <begin position="139"/>
        <end position="149"/>
    </location>
</feature>
<feature type="region of interest" description="Disordered" evidence="1">
    <location>
        <begin position="262"/>
        <end position="313"/>
    </location>
</feature>
<dbReference type="GeneID" id="71983473"/>
<dbReference type="Gene3D" id="3.40.50.300">
    <property type="entry name" value="P-loop containing nucleotide triphosphate hydrolases"/>
    <property type="match status" value="1"/>
</dbReference>
<dbReference type="RefSeq" id="XP_047758817.1">
    <property type="nucleotide sequence ID" value="XM_047902743.1"/>
</dbReference>
<evidence type="ECO:0000313" key="3">
    <source>
        <dbReference type="EMBL" id="UJO14451.1"/>
    </source>
</evidence>
<sequence length="1194" mass="131722">MAATAVLPAMNADGERSLHPFFTKPHAIFNQPAIVDERDDDAEYVANEAHDEPHEQPKRTTSKRRKKNNDQGSTKAKTQRTLGDIVNGKSAAPLAPEKVVEPCTSEPDLNIARRKRRRTNEHEPTEVGASAVADEAAPTSITPKRSSSPRVIIPASSPLPTAGAVEVLRTSEGIVIPETSEGVLETVPPPRKVLKLNARGRFSSPPTKKTKDSDEAKPETPKRRGRKRKSAVVTPDAHRMVVCNYGQDEARRQDVGQRIERILNGTESVSTNKTKTTPKKRTPRKPKATHPFFVGKMEDPAPPKKGSPRKTSAITPGKLRVKASFDRTHESNEIPAFHSALLRDRFMIKHPGSKDAPFPDRSQAHVRGENDSRSVGRSKAVTGLPYRKRKQAKVPISQEASVLARFATELEPEADRRLRSDGFHEPDLSLHLPQKLLISGEEIAKKIKRQLSVALADSNEDELLARASQQAHHPSLQRLYDRIPTTLTAFDESKGEMLQWVQKYAPSCCADVLQPEKEMSVLRTWLTSLAVQAVGGAATTAERAAKPKAIEKPKKKRRKKADDLDDFLVDSDEDVYDMNELADLDDDVGTSRGAPKSIVQVAQTGAKLGNAVLLSGPHGCGKTAAAYAVAKELGYKVFEISSSERRSGRDVLDKIGDMTENHLVKHHGTESVEISDTEGPDRIDEAFQKDLESGRQGKMMSFFKPKTQPKSTPAEPKKIVKEKTVKAVQEAIKKRPKDQQQSLILLEEVDILFKDDKDFWTTILKLIVTSKRPFIMTCNDEDLVPLQAMSLHAILRFTHPPVDLATDYILLLAAAEGHLLESLAVESLYQHHHCDLRASISELDYWCQMGVGDPREGLSWIYQRWPTGSDVDAKGRTLRIVSEGTYRPGMGLSQGYSNNTESSLLSESAELDLAPSSALGWEQLPLTTMATPADPKSRYQQLAQFAKFADVLSAADFCCSAGLVESASLDPTQPDMPDKSRGHYIEGIALLQTDERMDYSDMSRKLLVATTLSAFDNFVPPIGGRHPAENELQQRIPLEMPLSRRAFSCFDAVSTSAEANAGVYPGLSQSAFDGPLNIITTDLAPYVRSIVQYDEALEEQRDRLDLLMTDGRKAKRARTTRAARSALEGGQRSTTRRERWFTKNLDFNAVLATGGIAWPRTSNAPPSAAGSVDMMSQNSADAPPSSMEEIKYED</sequence>
<dbReference type="CDD" id="cd00009">
    <property type="entry name" value="AAA"/>
    <property type="match status" value="1"/>
</dbReference>
<feature type="domain" description="AAA+ ATPase" evidence="2">
    <location>
        <begin position="608"/>
        <end position="810"/>
    </location>
</feature>
<dbReference type="PANTHER" id="PTHR23389">
    <property type="entry name" value="CHROMOSOME TRANSMISSION FIDELITY FACTOR 18"/>
    <property type="match status" value="1"/>
</dbReference>
<feature type="region of interest" description="Disordered" evidence="1">
    <location>
        <begin position="185"/>
        <end position="235"/>
    </location>
</feature>
<dbReference type="GO" id="GO:0016887">
    <property type="term" value="F:ATP hydrolysis activity"/>
    <property type="evidence" value="ECO:0007669"/>
    <property type="project" value="InterPro"/>
</dbReference>
<dbReference type="GO" id="GO:0005634">
    <property type="term" value="C:nucleus"/>
    <property type="evidence" value="ECO:0007669"/>
    <property type="project" value="TreeGrafter"/>
</dbReference>
<feature type="compositionally biased region" description="Basic and acidic residues" evidence="1">
    <location>
        <begin position="48"/>
        <end position="58"/>
    </location>
</feature>
<organism evidence="3 4">
    <name type="scientific">Passalora fulva</name>
    <name type="common">Tomato leaf mold</name>
    <name type="synonym">Cladosporium fulvum</name>
    <dbReference type="NCBI Taxonomy" id="5499"/>
    <lineage>
        <taxon>Eukaryota</taxon>
        <taxon>Fungi</taxon>
        <taxon>Dikarya</taxon>
        <taxon>Ascomycota</taxon>
        <taxon>Pezizomycotina</taxon>
        <taxon>Dothideomycetes</taxon>
        <taxon>Dothideomycetidae</taxon>
        <taxon>Mycosphaerellales</taxon>
        <taxon>Mycosphaerellaceae</taxon>
        <taxon>Fulvia</taxon>
    </lineage>
</organism>
<name>A0A9Q8LBH7_PASFU</name>
<feature type="compositionally biased region" description="Basic and acidic residues" evidence="1">
    <location>
        <begin position="209"/>
        <end position="222"/>
    </location>
</feature>
<accession>A0A9Q8LBH7</accession>
<dbReference type="Pfam" id="PF00004">
    <property type="entry name" value="AAA"/>
    <property type="match status" value="1"/>
</dbReference>
<feature type="region of interest" description="Disordered" evidence="1">
    <location>
        <begin position="32"/>
        <end position="157"/>
    </location>
</feature>
<feature type="compositionally biased region" description="Polar residues" evidence="1">
    <location>
        <begin position="70"/>
        <end position="81"/>
    </location>
</feature>
<dbReference type="AlphaFoldDB" id="A0A9Q8LBH7"/>
<evidence type="ECO:0000259" key="2">
    <source>
        <dbReference type="SMART" id="SM00382"/>
    </source>
</evidence>
<feature type="region of interest" description="Disordered" evidence="1">
    <location>
        <begin position="1115"/>
        <end position="1135"/>
    </location>
</feature>
<dbReference type="SMART" id="SM00382">
    <property type="entry name" value="AAA"/>
    <property type="match status" value="1"/>
</dbReference>
<protein>
    <submittedName>
        <fullName evidence="3">ATPase family AAA domain-containing protein 5</fullName>
    </submittedName>
</protein>
<dbReference type="PANTHER" id="PTHR23389:SF21">
    <property type="entry name" value="ATPASE FAMILY AAA DOMAIN-CONTAINING PROTEIN 5"/>
    <property type="match status" value="1"/>
</dbReference>
<gene>
    <name evidence="3" type="ORF">CLAFUR5_03595</name>
</gene>
<dbReference type="SUPFAM" id="SSF52540">
    <property type="entry name" value="P-loop containing nucleoside triphosphate hydrolases"/>
    <property type="match status" value="1"/>
</dbReference>
<dbReference type="EMBL" id="CP090164">
    <property type="protein sequence ID" value="UJO14451.1"/>
    <property type="molecule type" value="Genomic_DNA"/>
</dbReference>
<feature type="region of interest" description="Disordered" evidence="1">
    <location>
        <begin position="352"/>
        <end position="378"/>
    </location>
</feature>